<dbReference type="Pfam" id="PF03629">
    <property type="entry name" value="SASA"/>
    <property type="match status" value="1"/>
</dbReference>
<evidence type="ECO:0000256" key="2">
    <source>
        <dbReference type="SAM" id="SignalP"/>
    </source>
</evidence>
<dbReference type="SUPFAM" id="SSF52266">
    <property type="entry name" value="SGNH hydrolase"/>
    <property type="match status" value="1"/>
</dbReference>
<reference evidence="4" key="1">
    <citation type="submission" date="2020-10" db="EMBL/GenBank/DDBJ databases">
        <authorList>
            <person name="Gilroy R."/>
        </authorList>
    </citation>
    <scope>NUCLEOTIDE SEQUENCE</scope>
    <source>
        <strain evidence="4">2478</strain>
    </source>
</reference>
<evidence type="ECO:0000313" key="4">
    <source>
        <dbReference type="EMBL" id="MBO8478345.1"/>
    </source>
</evidence>
<keyword evidence="1" id="KW-0378">Hydrolase</keyword>
<feature type="domain" description="Sialate O-acetylesterase" evidence="3">
    <location>
        <begin position="107"/>
        <end position="344"/>
    </location>
</feature>
<dbReference type="GO" id="GO:0001681">
    <property type="term" value="F:sialate O-acetylesterase activity"/>
    <property type="evidence" value="ECO:0007669"/>
    <property type="project" value="InterPro"/>
</dbReference>
<dbReference type="AlphaFoldDB" id="A0A9D9IUH0"/>
<dbReference type="PANTHER" id="PTHR22901">
    <property type="entry name" value="SIALATE O-ACETYLESTERASE"/>
    <property type="match status" value="1"/>
</dbReference>
<dbReference type="Gene3D" id="3.40.50.1110">
    <property type="entry name" value="SGNH hydrolase"/>
    <property type="match status" value="1"/>
</dbReference>
<proteinExistence type="predicted"/>
<dbReference type="PANTHER" id="PTHR22901:SF0">
    <property type="entry name" value="SIALATE O-ACETYLESTERASE"/>
    <property type="match status" value="1"/>
</dbReference>
<evidence type="ECO:0000256" key="1">
    <source>
        <dbReference type="ARBA" id="ARBA00022801"/>
    </source>
</evidence>
<gene>
    <name evidence="4" type="ORF">IAB80_05620</name>
</gene>
<keyword evidence="2" id="KW-0732">Signal</keyword>
<dbReference type="GO" id="GO:0005975">
    <property type="term" value="P:carbohydrate metabolic process"/>
    <property type="evidence" value="ECO:0007669"/>
    <property type="project" value="TreeGrafter"/>
</dbReference>
<dbReference type="InterPro" id="IPR039329">
    <property type="entry name" value="SIAE"/>
</dbReference>
<evidence type="ECO:0000313" key="5">
    <source>
        <dbReference type="Proteomes" id="UP000823771"/>
    </source>
</evidence>
<protein>
    <submittedName>
        <fullName evidence="4">Sialate O-acetylesterase</fullName>
    </submittedName>
</protein>
<reference evidence="4" key="2">
    <citation type="journal article" date="2021" name="PeerJ">
        <title>Extensive microbial diversity within the chicken gut microbiome revealed by metagenomics and culture.</title>
        <authorList>
            <person name="Gilroy R."/>
            <person name="Ravi A."/>
            <person name="Getino M."/>
            <person name="Pursley I."/>
            <person name="Horton D.L."/>
            <person name="Alikhan N.F."/>
            <person name="Baker D."/>
            <person name="Gharbi K."/>
            <person name="Hall N."/>
            <person name="Watson M."/>
            <person name="Adriaenssens E.M."/>
            <person name="Foster-Nyarko E."/>
            <person name="Jarju S."/>
            <person name="Secka A."/>
            <person name="Antonio M."/>
            <person name="Oren A."/>
            <person name="Chaudhuri R.R."/>
            <person name="La Ragione R."/>
            <person name="Hildebrand F."/>
            <person name="Pallen M.J."/>
        </authorList>
    </citation>
    <scope>NUCLEOTIDE SEQUENCE</scope>
    <source>
        <strain evidence="4">2478</strain>
    </source>
</reference>
<sequence length="477" mass="53425">MKRITAILITVLLCTISFPADAKVKLPSVIGDNMVLQQDTLVNIWGWAAPGARVTVSPSWGGRTSAKADASGRWIAEVRTPEASFDERSITISDGEQVTLENILIGEVWLCSGQSNMEMQVQGGRDCPVENSQQIIVESIRYPDIRLFSVKIDGRLHPQEDVTGSWAEASPRTVKTFSAVGYLFGKELRKALDVPIGIINSSCGGTWIEAWFPDSLQTGFGDYDPEAKPTADGQSGMVKTELLYNGMIYPLRNYTLKGFCWYQGCSNTGRSDFYAEKMVAMIDHWRDLWGGGSKPFYYVEIAPHEDGYENLRSAIVREEQAKVMDMIENVGMVCTNDLVYEHESWNVHPCRKEPVAQRLAYWALSRDYGYGDAIKTIGPRFRSMELLDGGVLKVSFYGSECGFIVDGPIEGFEVAGRDGIFYPAQAVRRRPDPTVLYVSSYNVGEPVYLRYNFKNYSRGHLWDAFGQPVVPFRTDDF</sequence>
<comment type="caution">
    <text evidence="4">The sequence shown here is derived from an EMBL/GenBank/DDBJ whole genome shotgun (WGS) entry which is preliminary data.</text>
</comment>
<dbReference type="EMBL" id="JADILZ010000046">
    <property type="protein sequence ID" value="MBO8478345.1"/>
    <property type="molecule type" value="Genomic_DNA"/>
</dbReference>
<feature type="chain" id="PRO_5038955087" evidence="2">
    <location>
        <begin position="23"/>
        <end position="477"/>
    </location>
</feature>
<organism evidence="4 5">
    <name type="scientific">Candidatus Cryptobacteroides excrementipullorum</name>
    <dbReference type="NCBI Taxonomy" id="2840761"/>
    <lineage>
        <taxon>Bacteria</taxon>
        <taxon>Pseudomonadati</taxon>
        <taxon>Bacteroidota</taxon>
        <taxon>Bacteroidia</taxon>
        <taxon>Bacteroidales</taxon>
        <taxon>Candidatus Cryptobacteroides</taxon>
    </lineage>
</organism>
<name>A0A9D9IUH0_9BACT</name>
<dbReference type="InterPro" id="IPR036514">
    <property type="entry name" value="SGNH_hydro_sf"/>
</dbReference>
<accession>A0A9D9IUH0</accession>
<dbReference type="Proteomes" id="UP000823771">
    <property type="component" value="Unassembled WGS sequence"/>
</dbReference>
<dbReference type="InterPro" id="IPR005181">
    <property type="entry name" value="SASA"/>
</dbReference>
<evidence type="ECO:0000259" key="3">
    <source>
        <dbReference type="Pfam" id="PF03629"/>
    </source>
</evidence>
<feature type="signal peptide" evidence="2">
    <location>
        <begin position="1"/>
        <end position="22"/>
    </location>
</feature>